<reference evidence="1 2" key="1">
    <citation type="submission" date="2020-02" db="EMBL/GenBank/DDBJ databases">
        <title>Characterization of phylogenetic diversity of novel bifidobacterial species isolated in Czech ZOOs.</title>
        <authorList>
            <person name="Lugli G.A."/>
            <person name="Vera N.B."/>
            <person name="Ventura M."/>
        </authorList>
    </citation>
    <scope>NUCLEOTIDE SEQUENCE [LARGE SCALE GENOMIC DNA]</scope>
    <source>
        <strain evidence="1 2">DSM 109963</strain>
    </source>
</reference>
<dbReference type="RefSeq" id="WP_172143977.1">
    <property type="nucleotide sequence ID" value="NZ_JAAIIJ010000003.1"/>
</dbReference>
<dbReference type="InterPro" id="IPR007460">
    <property type="entry name" value="BrnT_toxin"/>
</dbReference>
<dbReference type="Pfam" id="PF04365">
    <property type="entry name" value="BrnT_toxin"/>
    <property type="match status" value="1"/>
</dbReference>
<evidence type="ECO:0000313" key="1">
    <source>
        <dbReference type="EMBL" id="NMN01641.1"/>
    </source>
</evidence>
<organism evidence="1 2">
    <name type="scientific">Bifidobacterium panos</name>
    <dbReference type="NCBI Taxonomy" id="2675321"/>
    <lineage>
        <taxon>Bacteria</taxon>
        <taxon>Bacillati</taxon>
        <taxon>Actinomycetota</taxon>
        <taxon>Actinomycetes</taxon>
        <taxon>Bifidobacteriales</taxon>
        <taxon>Bifidobacteriaceae</taxon>
        <taxon>Bifidobacterium</taxon>
    </lineage>
</organism>
<dbReference type="InterPro" id="IPR038573">
    <property type="entry name" value="BrnT_sf"/>
</dbReference>
<sequence length="88" mass="10212">MEFEYDPYKSLSNLAKHGIDFDEAQRLWDSPTLWFDTKPGTDDHRSLVLGVIDGKHWTAIVTLRGGRTRIISVRRSRTTEEATYERNS</sequence>
<keyword evidence="2" id="KW-1185">Reference proteome</keyword>
<gene>
    <name evidence="1" type="ORF">G1C94_0262</name>
</gene>
<protein>
    <submittedName>
        <fullName evidence="1">Toxin</fullName>
    </submittedName>
</protein>
<name>A0ABX1SUY3_9BIFI</name>
<dbReference type="EMBL" id="JAAIIJ010000003">
    <property type="protein sequence ID" value="NMN01641.1"/>
    <property type="molecule type" value="Genomic_DNA"/>
</dbReference>
<proteinExistence type="predicted"/>
<dbReference type="Proteomes" id="UP000553756">
    <property type="component" value="Unassembled WGS sequence"/>
</dbReference>
<comment type="caution">
    <text evidence="1">The sequence shown here is derived from an EMBL/GenBank/DDBJ whole genome shotgun (WGS) entry which is preliminary data.</text>
</comment>
<accession>A0ABX1SUY3</accession>
<evidence type="ECO:0000313" key="2">
    <source>
        <dbReference type="Proteomes" id="UP000553756"/>
    </source>
</evidence>
<dbReference type="Gene3D" id="3.10.450.530">
    <property type="entry name" value="Ribonuclease toxin, BrnT, of type II toxin-antitoxin system"/>
    <property type="match status" value="1"/>
</dbReference>